<evidence type="ECO:0000313" key="2">
    <source>
        <dbReference type="Proteomes" id="UP000665026"/>
    </source>
</evidence>
<name>A0A975EMC1_9RHOB</name>
<proteinExistence type="predicted"/>
<organism evidence="1 2">
    <name type="scientific">Cognatishimia activa</name>
    <dbReference type="NCBI Taxonomy" id="1715691"/>
    <lineage>
        <taxon>Bacteria</taxon>
        <taxon>Pseudomonadati</taxon>
        <taxon>Pseudomonadota</taxon>
        <taxon>Alphaproteobacteria</taxon>
        <taxon>Rhodobacterales</taxon>
        <taxon>Paracoccaceae</taxon>
        <taxon>Cognatishimia</taxon>
    </lineage>
</organism>
<evidence type="ECO:0000313" key="1">
    <source>
        <dbReference type="EMBL" id="QTN34668.1"/>
    </source>
</evidence>
<dbReference type="RefSeq" id="WP_209355359.1">
    <property type="nucleotide sequence ID" value="NZ_CP060010.1"/>
</dbReference>
<sequence length="172" mass="18918">MTLVSKLAARLGPSERASSDVQGQLVEAKSENVVDVLLKVANLDLSILSKCQLETIQLEAQEFSDPRKDPLVSMLEHWKALKATNDSCPTGNLDDPDTEAVWETRRELERKMFATVPKTVAGIHALAELHWDANGPSGDPGSEMWLEEVEQIEHLPVRRIRHGAALMLGSSG</sequence>
<dbReference type="Proteomes" id="UP000665026">
    <property type="component" value="Chromosome"/>
</dbReference>
<dbReference type="KEGG" id="cact:HZ995_09105"/>
<accession>A0A975EMC1</accession>
<dbReference type="AlphaFoldDB" id="A0A975EMC1"/>
<dbReference type="EMBL" id="CP060010">
    <property type="protein sequence ID" value="QTN34668.1"/>
    <property type="molecule type" value="Genomic_DNA"/>
</dbReference>
<reference evidence="1" key="1">
    <citation type="submission" date="2020-07" db="EMBL/GenBank/DDBJ databases">
        <title>Genome sequences of bacteria associated with the marine, planktonic diatom Thalassiosira profunda strain ECT2AJA-044.</title>
        <authorList>
            <person name="Gargas C.B."/>
            <person name="Roberts W.R."/>
            <person name="Alverson A.J."/>
        </authorList>
    </citation>
    <scope>NUCLEOTIDE SEQUENCE</scope>
    <source>
        <strain evidence="1">ECT2AJA-044</strain>
    </source>
</reference>
<gene>
    <name evidence="1" type="ORF">HZ995_09105</name>
</gene>
<protein>
    <submittedName>
        <fullName evidence="1">Uncharacterized protein</fullName>
    </submittedName>
</protein>